<keyword evidence="1" id="KW-0472">Membrane</keyword>
<protein>
    <recommendedName>
        <fullName evidence="5">Secreted protein</fullName>
    </recommendedName>
</protein>
<keyword evidence="1" id="KW-1133">Transmembrane helix</keyword>
<sequence length="78" mass="9117">MEQLRVWVLLLWLELVWGSSSAGALFCCFYISQFLSLGVLSGFCQYVMLLGRAEKPRKRKCEQSWFQNVRNLLQLLLT</sequence>
<evidence type="ECO:0000313" key="4">
    <source>
        <dbReference type="Proteomes" id="UP000095038"/>
    </source>
</evidence>
<gene>
    <name evidence="3" type="ORF">ASCRUDRAFT_78428</name>
</gene>
<evidence type="ECO:0000256" key="1">
    <source>
        <dbReference type="SAM" id="Phobius"/>
    </source>
</evidence>
<evidence type="ECO:0000256" key="2">
    <source>
        <dbReference type="SAM" id="SignalP"/>
    </source>
</evidence>
<accession>A0A1D2VNU1</accession>
<dbReference type="GeneID" id="30967882"/>
<dbReference type="RefSeq" id="XP_020049580.1">
    <property type="nucleotide sequence ID" value="XM_020194246.1"/>
</dbReference>
<organism evidence="3 4">
    <name type="scientific">Ascoidea rubescens DSM 1968</name>
    <dbReference type="NCBI Taxonomy" id="1344418"/>
    <lineage>
        <taxon>Eukaryota</taxon>
        <taxon>Fungi</taxon>
        <taxon>Dikarya</taxon>
        <taxon>Ascomycota</taxon>
        <taxon>Saccharomycotina</taxon>
        <taxon>Saccharomycetes</taxon>
        <taxon>Ascoideaceae</taxon>
        <taxon>Ascoidea</taxon>
    </lineage>
</organism>
<dbReference type="Proteomes" id="UP000095038">
    <property type="component" value="Unassembled WGS sequence"/>
</dbReference>
<proteinExistence type="predicted"/>
<dbReference type="InParanoid" id="A0A1D2VNU1"/>
<keyword evidence="2" id="KW-0732">Signal</keyword>
<reference evidence="4" key="1">
    <citation type="submission" date="2016-05" db="EMBL/GenBank/DDBJ databases">
        <title>Comparative genomics of biotechnologically important yeasts.</title>
        <authorList>
            <consortium name="DOE Joint Genome Institute"/>
            <person name="Riley R."/>
            <person name="Haridas S."/>
            <person name="Wolfe K.H."/>
            <person name="Lopes M.R."/>
            <person name="Hittinger C.T."/>
            <person name="Goker M."/>
            <person name="Salamov A."/>
            <person name="Wisecaver J."/>
            <person name="Long T.M."/>
            <person name="Aerts A.L."/>
            <person name="Barry K."/>
            <person name="Choi C."/>
            <person name="Clum A."/>
            <person name="Coughlan A.Y."/>
            <person name="Deshpande S."/>
            <person name="Douglass A.P."/>
            <person name="Hanson S.J."/>
            <person name="Klenk H.-P."/>
            <person name="Labutti K."/>
            <person name="Lapidus A."/>
            <person name="Lindquist E."/>
            <person name="Lipzen A."/>
            <person name="Meier-Kolthoff J.P."/>
            <person name="Ohm R.A."/>
            <person name="Otillar R.P."/>
            <person name="Pangilinan J."/>
            <person name="Peng Y."/>
            <person name="Rokas A."/>
            <person name="Rosa C.A."/>
            <person name="Scheuner C."/>
            <person name="Sibirny A.A."/>
            <person name="Slot J.C."/>
            <person name="Stielow J.B."/>
            <person name="Sun H."/>
            <person name="Kurtzman C.P."/>
            <person name="Blackwell M."/>
            <person name="Grigoriev I.V."/>
            <person name="Jeffries T.W."/>
        </authorList>
    </citation>
    <scope>NUCLEOTIDE SEQUENCE [LARGE SCALE GENOMIC DNA]</scope>
    <source>
        <strain evidence="4">DSM 1968</strain>
    </source>
</reference>
<feature type="transmembrane region" description="Helical" evidence="1">
    <location>
        <begin position="34"/>
        <end position="51"/>
    </location>
</feature>
<name>A0A1D2VNU1_9ASCO</name>
<keyword evidence="4" id="KW-1185">Reference proteome</keyword>
<feature type="chain" id="PRO_5008910543" description="Secreted protein" evidence="2">
    <location>
        <begin position="19"/>
        <end position="78"/>
    </location>
</feature>
<evidence type="ECO:0000313" key="3">
    <source>
        <dbReference type="EMBL" id="ODV63273.1"/>
    </source>
</evidence>
<dbReference type="AlphaFoldDB" id="A0A1D2VNU1"/>
<feature type="signal peptide" evidence="2">
    <location>
        <begin position="1"/>
        <end position="18"/>
    </location>
</feature>
<keyword evidence="1" id="KW-0812">Transmembrane</keyword>
<dbReference type="EMBL" id="KV454475">
    <property type="protein sequence ID" value="ODV63273.1"/>
    <property type="molecule type" value="Genomic_DNA"/>
</dbReference>
<evidence type="ECO:0008006" key="5">
    <source>
        <dbReference type="Google" id="ProtNLM"/>
    </source>
</evidence>